<evidence type="ECO:0000256" key="1">
    <source>
        <dbReference type="SAM" id="Phobius"/>
    </source>
</evidence>
<reference evidence="2 3" key="1">
    <citation type="submission" date="2016-09" db="EMBL/GenBank/DDBJ databases">
        <title>Streptomyces rubrolavendulae MJM4426 Genome sequencing and assembly.</title>
        <authorList>
            <person name="Kim J.-G."/>
        </authorList>
    </citation>
    <scope>NUCLEOTIDE SEQUENCE [LARGE SCALE GENOMIC DNA]</scope>
    <source>
        <strain evidence="2 3">MJM4426</strain>
    </source>
</reference>
<organism evidence="2 3">
    <name type="scientific">Streptomyces rubrolavendulae</name>
    <dbReference type="NCBI Taxonomy" id="285473"/>
    <lineage>
        <taxon>Bacteria</taxon>
        <taxon>Bacillati</taxon>
        <taxon>Actinomycetota</taxon>
        <taxon>Actinomycetes</taxon>
        <taxon>Kitasatosporales</taxon>
        <taxon>Streptomycetaceae</taxon>
        <taxon>Streptomyces</taxon>
    </lineage>
</organism>
<dbReference type="Proteomes" id="UP000095349">
    <property type="component" value="Chromosome"/>
</dbReference>
<feature type="transmembrane region" description="Helical" evidence="1">
    <location>
        <begin position="34"/>
        <end position="56"/>
    </location>
</feature>
<sequence>MVSKTRVVLGMLVLAALAFGSIALLAAVGAGATWFTIVPLGVLSAGAVLAHSLGWFDKKAGG</sequence>
<dbReference type="EMBL" id="CP017316">
    <property type="protein sequence ID" value="AOT58999.1"/>
    <property type="molecule type" value="Genomic_DNA"/>
</dbReference>
<keyword evidence="1" id="KW-1133">Transmembrane helix</keyword>
<keyword evidence="1" id="KW-0812">Transmembrane</keyword>
<dbReference type="RefSeq" id="WP_069976489.1">
    <property type="nucleotide sequence ID" value="NZ_CP017316.1"/>
</dbReference>
<evidence type="ECO:0000313" key="3">
    <source>
        <dbReference type="Proteomes" id="UP000095349"/>
    </source>
</evidence>
<dbReference type="OrthoDB" id="4327524at2"/>
<dbReference type="GeneID" id="33068415"/>
<protein>
    <submittedName>
        <fullName evidence="2">Uncharacterized protein</fullName>
    </submittedName>
</protein>
<evidence type="ECO:0000313" key="2">
    <source>
        <dbReference type="EMBL" id="AOT58999.1"/>
    </source>
</evidence>
<dbReference type="PATRIC" id="fig|285473.5.peg.1898"/>
<proteinExistence type="predicted"/>
<name>A0A1D8G0M0_9ACTN</name>
<accession>A0A1D8G0M0</accession>
<gene>
    <name evidence="2" type="ORF">A4G23_01824</name>
</gene>
<keyword evidence="1" id="KW-0472">Membrane</keyword>
<dbReference type="KEGG" id="srn:A4G23_01824"/>
<keyword evidence="3" id="KW-1185">Reference proteome</keyword>
<feature type="transmembrane region" description="Helical" evidence="1">
    <location>
        <begin position="7"/>
        <end position="28"/>
    </location>
</feature>
<dbReference type="AlphaFoldDB" id="A0A1D8G0M0"/>